<dbReference type="EMBL" id="JBJQOH010000008">
    <property type="protein sequence ID" value="KAL3675399.1"/>
    <property type="molecule type" value="Genomic_DNA"/>
</dbReference>
<feature type="compositionally biased region" description="Polar residues" evidence="1">
    <location>
        <begin position="133"/>
        <end position="155"/>
    </location>
</feature>
<dbReference type="AlphaFoldDB" id="A0ABD3GCA2"/>
<gene>
    <name evidence="2" type="ORF">R1sor_025347</name>
</gene>
<dbReference type="SUPFAM" id="SSF47769">
    <property type="entry name" value="SAM/Pointed domain"/>
    <property type="match status" value="1"/>
</dbReference>
<comment type="caution">
    <text evidence="2">The sequence shown here is derived from an EMBL/GenBank/DDBJ whole genome shotgun (WGS) entry which is preliminary data.</text>
</comment>
<proteinExistence type="predicted"/>
<organism evidence="2 3">
    <name type="scientific">Riccia sorocarpa</name>
    <dbReference type="NCBI Taxonomy" id="122646"/>
    <lineage>
        <taxon>Eukaryota</taxon>
        <taxon>Viridiplantae</taxon>
        <taxon>Streptophyta</taxon>
        <taxon>Embryophyta</taxon>
        <taxon>Marchantiophyta</taxon>
        <taxon>Marchantiopsida</taxon>
        <taxon>Marchantiidae</taxon>
        <taxon>Marchantiales</taxon>
        <taxon>Ricciaceae</taxon>
        <taxon>Riccia</taxon>
    </lineage>
</organism>
<name>A0ABD3GCA2_9MARC</name>
<feature type="region of interest" description="Disordered" evidence="1">
    <location>
        <begin position="133"/>
        <end position="171"/>
    </location>
</feature>
<evidence type="ECO:0000313" key="2">
    <source>
        <dbReference type="EMBL" id="KAL3675399.1"/>
    </source>
</evidence>
<dbReference type="Proteomes" id="UP001633002">
    <property type="component" value="Unassembled WGS sequence"/>
</dbReference>
<evidence type="ECO:0000256" key="1">
    <source>
        <dbReference type="SAM" id="MobiDB-lite"/>
    </source>
</evidence>
<reference evidence="2 3" key="1">
    <citation type="submission" date="2024-09" db="EMBL/GenBank/DDBJ databases">
        <title>Chromosome-scale assembly of Riccia sorocarpa.</title>
        <authorList>
            <person name="Paukszto L."/>
        </authorList>
    </citation>
    <scope>NUCLEOTIDE SEQUENCE [LARGE SCALE GENOMIC DNA]</scope>
    <source>
        <strain evidence="2">LP-2024</strain>
        <tissue evidence="2">Aerial parts of the thallus</tissue>
    </source>
</reference>
<protein>
    <submittedName>
        <fullName evidence="2">Uncharacterized protein</fullName>
    </submittedName>
</protein>
<sequence length="675" mass="75148">MALFVFPEREIVRSWSSSELATEVESYLNTTAERTEILLQEGIDGNEFLSLSLDDLHQSLKFSLWQSRKILRWIEHYREVTLNSGENPPSGITSSSTITVSQIPVASMCTPPLLLPEEQNVLRNVGQEIPQKLSISRKGSQGVRTSQRPPQQPKVSRQPRAGRSSTNPHAVITGIAPTSKALGSACVGSTIGDDTSIDSLMWRVWGKKPVHEKALWGRDFVAEFHPLAKQNYDTAIRVLRDAFEKVHIPVVGRASKSDFRSNKDAEAQTLQYIEEVCAELEPLQFLIAGVLVAMPPHPPFILKGWFRNHKRHHSAKRIQQIDALGTEGERDAELDCKSRVRENIESDHSVHTGFDSDALEDVYLDKPATGTEIASSEKTTAIVIPPCISFPLPLLNEDTDVDIEGESDSKDYFSVLTTRPPCIRTPLPSFNENTDADVEVTDSEDVFTGVLNPVTPLAQKSIEYVDNVSPTSVQTSKTVCESYSPSSSADRRLFTSAELEVLCSPGSKKSGHSANTDTTAKITRGKRSIEELYGRTSLIEQVKVEKSIGCSKKAKNTGVHVSCSEFENQKVIHDLKRFDEDGKLTVAMEAMKLRSKQQVYPNLAKFIAQKNKTGSRKNQKLPFIGHLQASKEDLLDMVVIWALENKVELVKLPAPVDGIIRLYKQNVQFKEKIYD</sequence>
<accession>A0ABD3GCA2</accession>
<dbReference type="InterPro" id="IPR013761">
    <property type="entry name" value="SAM/pointed_sf"/>
</dbReference>
<evidence type="ECO:0000313" key="3">
    <source>
        <dbReference type="Proteomes" id="UP001633002"/>
    </source>
</evidence>
<dbReference type="Gene3D" id="1.10.150.50">
    <property type="entry name" value="Transcription Factor, Ets-1"/>
    <property type="match status" value="1"/>
</dbReference>
<keyword evidence="3" id="KW-1185">Reference proteome</keyword>